<dbReference type="Proteomes" id="UP001327459">
    <property type="component" value="Chromosome"/>
</dbReference>
<reference evidence="1 2" key="1">
    <citation type="submission" date="2023-11" db="EMBL/GenBank/DDBJ databases">
        <title>MicrobeMod: A computational toolkit for identifying prokaryotic methylation and restriction-modification with nanopore sequencing.</title>
        <authorList>
            <person name="Crits-Christoph A."/>
            <person name="Kang S.C."/>
            <person name="Lee H."/>
            <person name="Ostrov N."/>
        </authorList>
    </citation>
    <scope>NUCLEOTIDE SEQUENCE [LARGE SCALE GENOMIC DNA]</scope>
    <source>
        <strain evidence="1 2">ATCC 49870</strain>
    </source>
</reference>
<evidence type="ECO:0000313" key="1">
    <source>
        <dbReference type="EMBL" id="WQH16168.1"/>
    </source>
</evidence>
<gene>
    <name evidence="1" type="ORF">SR882_10440</name>
</gene>
<keyword evidence="2" id="KW-1185">Reference proteome</keyword>
<evidence type="ECO:0000313" key="2">
    <source>
        <dbReference type="Proteomes" id="UP001327459"/>
    </source>
</evidence>
<accession>A0ABZ0YVF8</accession>
<dbReference type="Pfam" id="PF11363">
    <property type="entry name" value="DUF3164"/>
    <property type="match status" value="1"/>
</dbReference>
<organism evidence="1 2">
    <name type="scientific">Guyparkeria halophila</name>
    <dbReference type="NCBI Taxonomy" id="47960"/>
    <lineage>
        <taxon>Bacteria</taxon>
        <taxon>Pseudomonadati</taxon>
        <taxon>Pseudomonadota</taxon>
        <taxon>Gammaproteobacteria</taxon>
        <taxon>Chromatiales</taxon>
        <taxon>Thioalkalibacteraceae</taxon>
        <taxon>Guyparkeria</taxon>
    </lineage>
</organism>
<dbReference type="RefSeq" id="WP_322521183.1">
    <property type="nucleotide sequence ID" value="NZ_CP140153.1"/>
</dbReference>
<proteinExistence type="predicted"/>
<dbReference type="InterPro" id="IPR021505">
    <property type="entry name" value="Phage_B3_Orf6"/>
</dbReference>
<sequence>MTATNDHWSAQGKSALDDTGREAFDAMPADDVPAGYMKNAAGHLVPESQVREQDKLRDEVARRIASNARELHQALGHFKRTALGDIEDLVAIAADRYGTHLGGRKGNVSVTSYDGRYKVQRSVADRIAFTEELEAAKTLINDCIDRWSEGANANIRVLVDRAFRTDAAGQIKTAAVLELLRLDIDDDGWTRAMDALKDSIQTVGTAVYVRVYERVGNSDQYRAIPLDLAAV</sequence>
<dbReference type="EMBL" id="CP140153">
    <property type="protein sequence ID" value="WQH16168.1"/>
    <property type="molecule type" value="Genomic_DNA"/>
</dbReference>
<protein>
    <submittedName>
        <fullName evidence="1">DUF3164 family protein</fullName>
    </submittedName>
</protein>
<name>A0ABZ0YVF8_9GAMM</name>